<dbReference type="EMBL" id="BMFR01000001">
    <property type="protein sequence ID" value="GGG64722.1"/>
    <property type="molecule type" value="Genomic_DNA"/>
</dbReference>
<sequence>MPITFNNFEEKKLAFAKATQEGTEEQQTEALNEMLEALAKDVQGDILNNVNTQMADNAVMQARGLNVLTSEEHKFFNAVVEDGGFKETETLPKTTQERIFEELKKEHPLMQHLGLQNLGAVTEFIFSDPSGAAVWGPLFDGIKGQLNAAFRKESITQLKLTAFIPLANDMLKLGPAWVERYVRTIIKEAMAVGLEKGFVAGTGKNQPIGLLKDPAGSVVDGVYPDKTSAGTLTFEPGRKTINEMRDVMKLLAKKLKGDGKTNADEPKKIAGKVIMVTNPFDTFDVQANATIQNANGAYVTNLPFNPITSESIFVPEKKVLFFVKGDNTAALGGSEPIKKYDQTMALEDATLFIQKQYATGKPKDKYSAQVYDLDLWTETTP</sequence>
<comment type="caution">
    <text evidence="3">The sequence shown here is derived from an EMBL/GenBank/DDBJ whole genome shotgun (WGS) entry which is preliminary data.</text>
</comment>
<evidence type="ECO:0000256" key="1">
    <source>
        <dbReference type="ARBA" id="ARBA00004328"/>
    </source>
</evidence>
<dbReference type="SUPFAM" id="SSF56563">
    <property type="entry name" value="Major capsid protein gp5"/>
    <property type="match status" value="1"/>
</dbReference>
<comment type="subcellular location">
    <subcellularLocation>
        <location evidence="1">Virion</location>
    </subcellularLocation>
</comment>
<protein>
    <submittedName>
        <fullName evidence="3">Major capsid protein</fullName>
    </submittedName>
</protein>
<name>A0A917LY26_9BACI</name>
<dbReference type="Proteomes" id="UP000622860">
    <property type="component" value="Unassembled WGS sequence"/>
</dbReference>
<evidence type="ECO:0000313" key="3">
    <source>
        <dbReference type="EMBL" id="GGG64722.1"/>
    </source>
</evidence>
<feature type="domain" description="Phage capsid-like C-terminal" evidence="2">
    <location>
        <begin position="90"/>
        <end position="261"/>
    </location>
</feature>
<dbReference type="NCBIfam" id="TIGR01554">
    <property type="entry name" value="major_cap_HK97"/>
    <property type="match status" value="1"/>
</dbReference>
<keyword evidence="4" id="KW-1185">Reference proteome</keyword>
<accession>A0A917LY26</accession>
<dbReference type="Pfam" id="PF05065">
    <property type="entry name" value="Phage_capsid"/>
    <property type="match status" value="1"/>
</dbReference>
<proteinExistence type="predicted"/>
<gene>
    <name evidence="3" type="primary">cps</name>
    <name evidence="3" type="ORF">GCM10011398_05420</name>
</gene>
<reference evidence="3" key="1">
    <citation type="journal article" date="2014" name="Int. J. Syst. Evol. Microbiol.">
        <title>Complete genome sequence of Corynebacterium casei LMG S-19264T (=DSM 44701T), isolated from a smear-ripened cheese.</title>
        <authorList>
            <consortium name="US DOE Joint Genome Institute (JGI-PGF)"/>
            <person name="Walter F."/>
            <person name="Albersmeier A."/>
            <person name="Kalinowski J."/>
            <person name="Ruckert C."/>
        </authorList>
    </citation>
    <scope>NUCLEOTIDE SEQUENCE</scope>
    <source>
        <strain evidence="3">CGMCC 1.12754</strain>
    </source>
</reference>
<dbReference type="InterPro" id="IPR024455">
    <property type="entry name" value="Phage_capsid"/>
</dbReference>
<dbReference type="InterPro" id="IPR054612">
    <property type="entry name" value="Phage_capsid-like_C"/>
</dbReference>
<dbReference type="AlphaFoldDB" id="A0A917LY26"/>
<evidence type="ECO:0000313" key="4">
    <source>
        <dbReference type="Proteomes" id="UP000622860"/>
    </source>
</evidence>
<reference evidence="3" key="2">
    <citation type="submission" date="2020-09" db="EMBL/GenBank/DDBJ databases">
        <authorList>
            <person name="Sun Q."/>
            <person name="Zhou Y."/>
        </authorList>
    </citation>
    <scope>NUCLEOTIDE SEQUENCE</scope>
    <source>
        <strain evidence="3">CGMCC 1.12754</strain>
    </source>
</reference>
<evidence type="ECO:0000259" key="2">
    <source>
        <dbReference type="Pfam" id="PF05065"/>
    </source>
</evidence>
<dbReference type="RefSeq" id="WP_188453792.1">
    <property type="nucleotide sequence ID" value="NZ_BMFR01000001.1"/>
</dbReference>
<organism evidence="3 4">
    <name type="scientific">Virgibacillus oceani</name>
    <dbReference type="NCBI Taxonomy" id="1479511"/>
    <lineage>
        <taxon>Bacteria</taxon>
        <taxon>Bacillati</taxon>
        <taxon>Bacillota</taxon>
        <taxon>Bacilli</taxon>
        <taxon>Bacillales</taxon>
        <taxon>Bacillaceae</taxon>
        <taxon>Virgibacillus</taxon>
    </lineage>
</organism>